<sequence>MVNYYVFSRIANKYKISMAQQWAIRTYNTYENLSEYSQTKLEHYKTQANKEFSSLIDDISGKLTEVDDKVKWVITFVNPMERLVLHLEQNILPLITSGSENQLADIRPYLLKLTTYFLAPSEELLKELLPSGTSSIESISTSTGLRMIDQNIHGGQKLALPQKHVIIMGLSVLVGIGVYFLAIFIEVDKSSAFLGSVTLAGALIGGYLAYTSK</sequence>
<dbReference type="Proteomes" id="UP000008037">
    <property type="component" value="Chromosome"/>
</dbReference>
<keyword evidence="1" id="KW-0812">Transmembrane</keyword>
<gene>
    <name evidence="2" type="ordered locus">Ngar_c09470</name>
</gene>
<proteinExistence type="predicted"/>
<dbReference type="STRING" id="1237085.Ngar_c09470"/>
<evidence type="ECO:0000256" key="1">
    <source>
        <dbReference type="SAM" id="Phobius"/>
    </source>
</evidence>
<evidence type="ECO:0000313" key="2">
    <source>
        <dbReference type="EMBL" id="AFU57889.1"/>
    </source>
</evidence>
<dbReference type="HOGENOM" id="CLU_1292061_0_0_2"/>
<evidence type="ECO:0000313" key="3">
    <source>
        <dbReference type="Proteomes" id="UP000008037"/>
    </source>
</evidence>
<protein>
    <submittedName>
        <fullName evidence="2">Uncharacterized protein</fullName>
    </submittedName>
</protein>
<keyword evidence="1" id="KW-1133">Transmembrane helix</keyword>
<organism evidence="2 3">
    <name type="scientific">Nitrososphaera gargensis (strain Ga9.2)</name>
    <dbReference type="NCBI Taxonomy" id="1237085"/>
    <lineage>
        <taxon>Archaea</taxon>
        <taxon>Nitrososphaerota</taxon>
        <taxon>Nitrososphaeria</taxon>
        <taxon>Nitrososphaerales</taxon>
        <taxon>Nitrososphaeraceae</taxon>
        <taxon>Nitrososphaera</taxon>
    </lineage>
</organism>
<keyword evidence="3" id="KW-1185">Reference proteome</keyword>
<accession>K0IMH0</accession>
<keyword evidence="1" id="KW-0472">Membrane</keyword>
<name>K0IMH0_NITGG</name>
<reference evidence="2 3" key="1">
    <citation type="journal article" date="2012" name="Environ. Microbiol.">
        <title>The genome of the ammonia-oxidizing Candidatus Nitrososphaera gargensis: insights into metabolic versatility and environmental adaptations.</title>
        <authorList>
            <person name="Spang A."/>
            <person name="Poehlein A."/>
            <person name="Offre P."/>
            <person name="Zumbragel S."/>
            <person name="Haider S."/>
            <person name="Rychlik N."/>
            <person name="Nowka B."/>
            <person name="Schmeisser C."/>
            <person name="Lebedeva E.V."/>
            <person name="Rattei T."/>
            <person name="Bohm C."/>
            <person name="Schmid M."/>
            <person name="Galushko A."/>
            <person name="Hatzenpichler R."/>
            <person name="Weinmaier T."/>
            <person name="Daniel R."/>
            <person name="Schleper C."/>
            <person name="Spieck E."/>
            <person name="Streit W."/>
            <person name="Wagner M."/>
        </authorList>
    </citation>
    <scope>NUCLEOTIDE SEQUENCE [LARGE SCALE GENOMIC DNA]</scope>
    <source>
        <strain evidence="3">Ga9.2</strain>
    </source>
</reference>
<dbReference type="EMBL" id="CP002408">
    <property type="protein sequence ID" value="AFU57889.1"/>
    <property type="molecule type" value="Genomic_DNA"/>
</dbReference>
<dbReference type="BioCyc" id="CNIT1237085:G1324-945-MONOMER"/>
<feature type="transmembrane region" description="Helical" evidence="1">
    <location>
        <begin position="165"/>
        <end position="185"/>
    </location>
</feature>
<dbReference type="InParanoid" id="K0IMH0"/>
<dbReference type="KEGG" id="nga:Ngar_c09470"/>
<feature type="transmembrane region" description="Helical" evidence="1">
    <location>
        <begin position="191"/>
        <end position="210"/>
    </location>
</feature>
<dbReference type="AlphaFoldDB" id="K0IMH0"/>